<name>X1NBW8_9ZZZZ</name>
<dbReference type="AlphaFoldDB" id="X1NBW8"/>
<reference evidence="1" key="1">
    <citation type="journal article" date="2014" name="Front. Microbiol.">
        <title>High frequency of phylogenetically diverse reductive dehalogenase-homologous genes in deep subseafloor sedimentary metagenomes.</title>
        <authorList>
            <person name="Kawai M."/>
            <person name="Futagami T."/>
            <person name="Toyoda A."/>
            <person name="Takaki Y."/>
            <person name="Nishi S."/>
            <person name="Hori S."/>
            <person name="Arai W."/>
            <person name="Tsubouchi T."/>
            <person name="Morono Y."/>
            <person name="Uchiyama I."/>
            <person name="Ito T."/>
            <person name="Fujiyama A."/>
            <person name="Inagaki F."/>
            <person name="Takami H."/>
        </authorList>
    </citation>
    <scope>NUCLEOTIDE SEQUENCE</scope>
    <source>
        <strain evidence="1">Expedition CK06-06</strain>
    </source>
</reference>
<gene>
    <name evidence="1" type="ORF">S06H3_25817</name>
</gene>
<organism evidence="1">
    <name type="scientific">marine sediment metagenome</name>
    <dbReference type="NCBI Taxonomy" id="412755"/>
    <lineage>
        <taxon>unclassified sequences</taxon>
        <taxon>metagenomes</taxon>
        <taxon>ecological metagenomes</taxon>
    </lineage>
</organism>
<sequence length="90" mass="10821">MEKEVIIASIFRKLFWMKKIGASHTAFDNLPKGFPRDMWKDVRKIGKELIRRNYLLARKHNYGFGISLNPKRLNEIVEIIEKVYPNFERR</sequence>
<dbReference type="EMBL" id="BARV01014879">
    <property type="protein sequence ID" value="GAI24325.1"/>
    <property type="molecule type" value="Genomic_DNA"/>
</dbReference>
<protein>
    <submittedName>
        <fullName evidence="1">Uncharacterized protein</fullName>
    </submittedName>
</protein>
<comment type="caution">
    <text evidence="1">The sequence shown here is derived from an EMBL/GenBank/DDBJ whole genome shotgun (WGS) entry which is preliminary data.</text>
</comment>
<accession>X1NBW8</accession>
<proteinExistence type="predicted"/>
<evidence type="ECO:0000313" key="1">
    <source>
        <dbReference type="EMBL" id="GAI24325.1"/>
    </source>
</evidence>